<evidence type="ECO:0000313" key="2">
    <source>
        <dbReference type="Proteomes" id="UP000237347"/>
    </source>
</evidence>
<evidence type="ECO:0000313" key="1">
    <source>
        <dbReference type="EMBL" id="KAK7839526.1"/>
    </source>
</evidence>
<proteinExistence type="predicted"/>
<protein>
    <submittedName>
        <fullName evidence="1">Uncharacterized protein</fullName>
    </submittedName>
</protein>
<dbReference type="EMBL" id="PKMF04000281">
    <property type="protein sequence ID" value="KAK7839526.1"/>
    <property type="molecule type" value="Genomic_DNA"/>
</dbReference>
<organism evidence="1 2">
    <name type="scientific">Quercus suber</name>
    <name type="common">Cork oak</name>
    <dbReference type="NCBI Taxonomy" id="58331"/>
    <lineage>
        <taxon>Eukaryota</taxon>
        <taxon>Viridiplantae</taxon>
        <taxon>Streptophyta</taxon>
        <taxon>Embryophyta</taxon>
        <taxon>Tracheophyta</taxon>
        <taxon>Spermatophyta</taxon>
        <taxon>Magnoliopsida</taxon>
        <taxon>eudicotyledons</taxon>
        <taxon>Gunneridae</taxon>
        <taxon>Pentapetalae</taxon>
        <taxon>rosids</taxon>
        <taxon>fabids</taxon>
        <taxon>Fagales</taxon>
        <taxon>Fagaceae</taxon>
        <taxon>Quercus</taxon>
    </lineage>
</organism>
<comment type="caution">
    <text evidence="1">The sequence shown here is derived from an EMBL/GenBank/DDBJ whole genome shotgun (WGS) entry which is preliminary data.</text>
</comment>
<dbReference type="Proteomes" id="UP000237347">
    <property type="component" value="Unassembled WGS sequence"/>
</dbReference>
<sequence>MPIEFENIIIKAKKGSDDIKLVIQKELSPSNMKDQFARLSLPKGQMSVEFLSQFYNKRKKMGFVTKVWKCS</sequence>
<gene>
    <name evidence="1" type="ORF">CFP56_017928</name>
</gene>
<reference evidence="1 2" key="1">
    <citation type="journal article" date="2018" name="Sci. Data">
        <title>The draft genome sequence of cork oak.</title>
        <authorList>
            <person name="Ramos A.M."/>
            <person name="Usie A."/>
            <person name="Barbosa P."/>
            <person name="Barros P.M."/>
            <person name="Capote T."/>
            <person name="Chaves I."/>
            <person name="Simoes F."/>
            <person name="Abreu I."/>
            <person name="Carrasquinho I."/>
            <person name="Faro C."/>
            <person name="Guimaraes J.B."/>
            <person name="Mendonca D."/>
            <person name="Nobrega F."/>
            <person name="Rodrigues L."/>
            <person name="Saibo N.J.M."/>
            <person name="Varela M.C."/>
            <person name="Egas C."/>
            <person name="Matos J."/>
            <person name="Miguel C.M."/>
            <person name="Oliveira M.M."/>
            <person name="Ricardo C.P."/>
            <person name="Goncalves S."/>
        </authorList>
    </citation>
    <scope>NUCLEOTIDE SEQUENCE [LARGE SCALE GENOMIC DNA]</scope>
    <source>
        <strain evidence="2">cv. HL8</strain>
    </source>
</reference>
<dbReference type="AlphaFoldDB" id="A0AAW0KNF9"/>
<dbReference type="Gramene" id="rna-CFP56_08343">
    <property type="protein sequence ID" value="cds-POF22659.1"/>
    <property type="gene ID" value="gene-CFP56_08343"/>
</dbReference>
<accession>A0AAW0KNF9</accession>
<name>A0AAW0KNF9_QUESU</name>
<keyword evidence="2" id="KW-1185">Reference proteome</keyword>